<evidence type="ECO:0000313" key="2">
    <source>
        <dbReference type="Proteomes" id="UP000001208"/>
    </source>
</evidence>
<dbReference type="KEGG" id="cts:Ctha_1433"/>
<dbReference type="AlphaFoldDB" id="B3QRU3"/>
<organism evidence="1 2">
    <name type="scientific">Chloroherpeton thalassium (strain ATCC 35110 / GB-78)</name>
    <dbReference type="NCBI Taxonomy" id="517418"/>
    <lineage>
        <taxon>Bacteria</taxon>
        <taxon>Pseudomonadati</taxon>
        <taxon>Chlorobiota</taxon>
        <taxon>Chlorobiia</taxon>
        <taxon>Chlorobiales</taxon>
        <taxon>Chloroherpetonaceae</taxon>
        <taxon>Chloroherpeton</taxon>
    </lineage>
</organism>
<accession>B3QRU3</accession>
<evidence type="ECO:0008006" key="3">
    <source>
        <dbReference type="Google" id="ProtNLM"/>
    </source>
</evidence>
<sequence>MKVFFDTNVLVGIIDNNVKLSAEHDYFTFEKCVYEIKNGYKARLYDSTFLNSLLSAQTDNDFSALKPIDRTILDNFIPIISKDNYSEKQLIEIRKALNKYLLKFEYGIASEYEFIDLPENDSIGLLKNLFKQLKILLRTILTDIDFKIKEHEIKVLLYEQIFDLDLAMSNFREILNDSLINTKDLEIVFAALKANCNLFISSDLPLIKETMTLGLNHTTSFEYLNPDKNIENEIHKIINTVHNMRYKKLPGQ</sequence>
<dbReference type="EMBL" id="CP001100">
    <property type="protein sequence ID" value="ACF13896.1"/>
    <property type="molecule type" value="Genomic_DNA"/>
</dbReference>
<keyword evidence="2" id="KW-1185">Reference proteome</keyword>
<dbReference type="HOGENOM" id="CLU_1052511_0_0_10"/>
<evidence type="ECO:0000313" key="1">
    <source>
        <dbReference type="EMBL" id="ACF13896.1"/>
    </source>
</evidence>
<dbReference type="RefSeq" id="WP_012499980.1">
    <property type="nucleotide sequence ID" value="NC_011026.1"/>
</dbReference>
<dbReference type="OrthoDB" id="1569221at2"/>
<proteinExistence type="predicted"/>
<dbReference type="Proteomes" id="UP000001208">
    <property type="component" value="Chromosome"/>
</dbReference>
<gene>
    <name evidence="1" type="ordered locus">Ctha_1433</name>
</gene>
<name>B3QRU3_CHLT3</name>
<reference evidence="1 2" key="1">
    <citation type="submission" date="2008-06" db="EMBL/GenBank/DDBJ databases">
        <title>Complete sequence of Chloroherpeton thalassium ATCC 35110.</title>
        <authorList>
            <consortium name="US DOE Joint Genome Institute"/>
            <person name="Lucas S."/>
            <person name="Copeland A."/>
            <person name="Lapidus A."/>
            <person name="Glavina del Rio T."/>
            <person name="Dalin E."/>
            <person name="Tice H."/>
            <person name="Bruce D."/>
            <person name="Goodwin L."/>
            <person name="Pitluck S."/>
            <person name="Schmutz J."/>
            <person name="Larimer F."/>
            <person name="Land M."/>
            <person name="Hauser L."/>
            <person name="Kyrpides N."/>
            <person name="Mikhailova N."/>
            <person name="Liu Z."/>
            <person name="Li T."/>
            <person name="Zhao F."/>
            <person name="Overmann J."/>
            <person name="Bryant D.A."/>
            <person name="Richardson P."/>
        </authorList>
    </citation>
    <scope>NUCLEOTIDE SEQUENCE [LARGE SCALE GENOMIC DNA]</scope>
    <source>
        <strain evidence="2">ATCC 35110 / GB-78</strain>
    </source>
</reference>
<protein>
    <recommendedName>
        <fullName evidence="3">PIN domain-containing protein</fullName>
    </recommendedName>
</protein>